<dbReference type="AlphaFoldDB" id="A0ABD0LZS2"/>
<gene>
    <name evidence="1" type="ORF">BaRGS_00003744</name>
</gene>
<proteinExistence type="predicted"/>
<evidence type="ECO:0000313" key="1">
    <source>
        <dbReference type="EMBL" id="KAK7505174.1"/>
    </source>
</evidence>
<sequence length="142" mass="15405">MQALCVIVNTHALYVSIISQSVFEQLSPPPSLSATKAVLLGPGGNIATKREFTAQVTHKNNSNPVQCFVVGAHTDNLLSRGAATHLGLIQRLHAVEEEDDPLYASLDSKPAKCKPVHITLSEAAVPLAFMQLVEFRFLSCRR</sequence>
<protein>
    <submittedName>
        <fullName evidence="1">Uncharacterized protein</fullName>
    </submittedName>
</protein>
<dbReference type="EMBL" id="JACVVK020000012">
    <property type="protein sequence ID" value="KAK7505174.1"/>
    <property type="molecule type" value="Genomic_DNA"/>
</dbReference>
<comment type="caution">
    <text evidence="1">The sequence shown here is derived from an EMBL/GenBank/DDBJ whole genome shotgun (WGS) entry which is preliminary data.</text>
</comment>
<keyword evidence="2" id="KW-1185">Reference proteome</keyword>
<name>A0ABD0LZS2_9CAEN</name>
<reference evidence="1 2" key="1">
    <citation type="journal article" date="2023" name="Sci. Data">
        <title>Genome assembly of the Korean intertidal mud-creeper Batillaria attramentaria.</title>
        <authorList>
            <person name="Patra A.K."/>
            <person name="Ho P.T."/>
            <person name="Jun S."/>
            <person name="Lee S.J."/>
            <person name="Kim Y."/>
            <person name="Won Y.J."/>
        </authorList>
    </citation>
    <scope>NUCLEOTIDE SEQUENCE [LARGE SCALE GENOMIC DNA]</scope>
    <source>
        <strain evidence="1">Wonlab-2016</strain>
    </source>
</reference>
<accession>A0ABD0LZS2</accession>
<organism evidence="1 2">
    <name type="scientific">Batillaria attramentaria</name>
    <dbReference type="NCBI Taxonomy" id="370345"/>
    <lineage>
        <taxon>Eukaryota</taxon>
        <taxon>Metazoa</taxon>
        <taxon>Spiralia</taxon>
        <taxon>Lophotrochozoa</taxon>
        <taxon>Mollusca</taxon>
        <taxon>Gastropoda</taxon>
        <taxon>Caenogastropoda</taxon>
        <taxon>Sorbeoconcha</taxon>
        <taxon>Cerithioidea</taxon>
        <taxon>Batillariidae</taxon>
        <taxon>Batillaria</taxon>
    </lineage>
</organism>
<dbReference type="Proteomes" id="UP001519460">
    <property type="component" value="Unassembled WGS sequence"/>
</dbReference>
<evidence type="ECO:0000313" key="2">
    <source>
        <dbReference type="Proteomes" id="UP001519460"/>
    </source>
</evidence>